<proteinExistence type="predicted"/>
<dbReference type="RefSeq" id="XP_024577019.1">
    <property type="nucleotide sequence ID" value="XM_024726331.1"/>
</dbReference>
<dbReference type="EMBL" id="CCYD01000523">
    <property type="protein sequence ID" value="CEG40650.1"/>
    <property type="molecule type" value="Genomic_DNA"/>
</dbReference>
<dbReference type="OMA" id="SHEMPCF"/>
<reference evidence="2" key="1">
    <citation type="submission" date="2014-09" db="EMBL/GenBank/DDBJ databases">
        <authorList>
            <person name="Sharma Rahul"/>
            <person name="Thines Marco"/>
        </authorList>
    </citation>
    <scope>NUCLEOTIDE SEQUENCE [LARGE SCALE GENOMIC DNA]</scope>
</reference>
<evidence type="ECO:0000313" key="1">
    <source>
        <dbReference type="EMBL" id="CEG40650.1"/>
    </source>
</evidence>
<sequence length="204" mass="23100">MSRFIRILWDLVCQPFEYCRNCCDVLDPAYYRKMSPGGRRNPQMFNCWDNDKNTLTPSYPTSSFPTLSSSNLEYSCRANDNKFITLSTSRSRSVSSTPSESAHEEEGENQLHFLFYGGSDSLSPKAVGKRYRRDIISDCQEPTSPVVSIESPRIDHKMPCFFSSTIAPLQFPMSDSIYSANLLGDIDQQGQRSGTGHCNMRLVM</sequence>
<dbReference type="GeneID" id="36405891"/>
<keyword evidence="2" id="KW-1185">Reference proteome</keyword>
<protein>
    <submittedName>
        <fullName evidence="1">Uncharacterized protein</fullName>
    </submittedName>
</protein>
<name>A0A0P1AJE0_PLAHL</name>
<accession>A0A0P1AJE0</accession>
<evidence type="ECO:0000313" key="2">
    <source>
        <dbReference type="Proteomes" id="UP000054928"/>
    </source>
</evidence>
<dbReference type="Proteomes" id="UP000054928">
    <property type="component" value="Unassembled WGS sequence"/>
</dbReference>
<dbReference type="AlphaFoldDB" id="A0A0P1AJE0"/>
<dbReference type="OrthoDB" id="94639at2759"/>
<organism evidence="1 2">
    <name type="scientific">Plasmopara halstedii</name>
    <name type="common">Downy mildew of sunflower</name>
    <dbReference type="NCBI Taxonomy" id="4781"/>
    <lineage>
        <taxon>Eukaryota</taxon>
        <taxon>Sar</taxon>
        <taxon>Stramenopiles</taxon>
        <taxon>Oomycota</taxon>
        <taxon>Peronosporomycetes</taxon>
        <taxon>Peronosporales</taxon>
        <taxon>Peronosporaceae</taxon>
        <taxon>Plasmopara</taxon>
    </lineage>
</organism>